<organism evidence="2 3">
    <name type="scientific">Candidatus Collierbacteria bacterium GW2011_GWC2_43_12</name>
    <dbReference type="NCBI Taxonomy" id="1618390"/>
    <lineage>
        <taxon>Bacteria</taxon>
        <taxon>Candidatus Collieribacteriota</taxon>
    </lineage>
</organism>
<comment type="caution">
    <text evidence="2">The sequence shown here is derived from an EMBL/GenBank/DDBJ whole genome shotgun (WGS) entry which is preliminary data.</text>
</comment>
<evidence type="ECO:0000313" key="3">
    <source>
        <dbReference type="Proteomes" id="UP000033980"/>
    </source>
</evidence>
<dbReference type="AlphaFoldDB" id="A0A0G1D1J4"/>
<reference evidence="2 3" key="1">
    <citation type="journal article" date="2015" name="Nature">
        <title>rRNA introns, odd ribosomes, and small enigmatic genomes across a large radiation of phyla.</title>
        <authorList>
            <person name="Brown C.T."/>
            <person name="Hug L.A."/>
            <person name="Thomas B.C."/>
            <person name="Sharon I."/>
            <person name="Castelle C.J."/>
            <person name="Singh A."/>
            <person name="Wilkins M.J."/>
            <person name="Williams K.H."/>
            <person name="Banfield J.F."/>
        </authorList>
    </citation>
    <scope>NUCLEOTIDE SEQUENCE [LARGE SCALE GENOMIC DNA]</scope>
</reference>
<dbReference type="Pfam" id="PF04070">
    <property type="entry name" value="DUF378"/>
    <property type="match status" value="1"/>
</dbReference>
<dbReference type="PANTHER" id="PTHR37304">
    <property type="entry name" value="MEMBRANE PROTEIN-RELATED"/>
    <property type="match status" value="1"/>
</dbReference>
<protein>
    <recommendedName>
        <fullName evidence="4">DUF378 domain-containing protein</fullName>
    </recommendedName>
</protein>
<keyword evidence="1" id="KW-0472">Membrane</keyword>
<feature type="transmembrane region" description="Helical" evidence="1">
    <location>
        <begin position="42"/>
        <end position="63"/>
    </location>
</feature>
<evidence type="ECO:0000256" key="1">
    <source>
        <dbReference type="SAM" id="Phobius"/>
    </source>
</evidence>
<evidence type="ECO:0000313" key="2">
    <source>
        <dbReference type="EMBL" id="KKS91582.1"/>
    </source>
</evidence>
<dbReference type="Proteomes" id="UP000033980">
    <property type="component" value="Unassembled WGS sequence"/>
</dbReference>
<keyword evidence="1" id="KW-1133">Transmembrane helix</keyword>
<dbReference type="InterPro" id="IPR007211">
    <property type="entry name" value="DUF378"/>
</dbReference>
<proteinExistence type="predicted"/>
<dbReference type="EMBL" id="LCFK01000066">
    <property type="protein sequence ID" value="KKS91582.1"/>
    <property type="molecule type" value="Genomic_DNA"/>
</dbReference>
<evidence type="ECO:0008006" key="4">
    <source>
        <dbReference type="Google" id="ProtNLM"/>
    </source>
</evidence>
<gene>
    <name evidence="2" type="ORF">UV68_C0066G0007</name>
</gene>
<sequence>MMMMHKTAYALVIVGALNWGLIALFDFNLVSAIFGSWPGVERFIYVLVGLSAVYEAMIHMMYCKYCMMEMGGMDKSMMMAKKKKKR</sequence>
<name>A0A0G1D1J4_9BACT</name>
<accession>A0A0G1D1J4</accession>
<keyword evidence="1" id="KW-0812">Transmembrane</keyword>
<dbReference type="PANTHER" id="PTHR37304:SF1">
    <property type="entry name" value="MEMBRANE PROTEIN"/>
    <property type="match status" value="1"/>
</dbReference>